<dbReference type="Gene3D" id="1.10.405.20">
    <property type="match status" value="1"/>
</dbReference>
<dbReference type="Pfam" id="PF01593">
    <property type="entry name" value="Amino_oxidase"/>
    <property type="match status" value="1"/>
</dbReference>
<gene>
    <name evidence="2" type="ORF">FEG63_07710</name>
</gene>
<dbReference type="InterPro" id="IPR036188">
    <property type="entry name" value="FAD/NAD-bd_sf"/>
</dbReference>
<dbReference type="Proteomes" id="UP000708347">
    <property type="component" value="Unassembled WGS sequence"/>
</dbReference>
<evidence type="ECO:0000313" key="3">
    <source>
        <dbReference type="Proteomes" id="UP000708347"/>
    </source>
</evidence>
<comment type="caution">
    <text evidence="2">The sequence shown here is derived from an EMBL/GenBank/DDBJ whole genome shotgun (WGS) entry which is preliminary data.</text>
</comment>
<feature type="domain" description="Amine oxidase" evidence="1">
    <location>
        <begin position="10"/>
        <end position="269"/>
    </location>
</feature>
<dbReference type="EMBL" id="VBSB01000005">
    <property type="protein sequence ID" value="NTY59438.1"/>
    <property type="molecule type" value="Genomic_DNA"/>
</dbReference>
<evidence type="ECO:0000313" key="2">
    <source>
        <dbReference type="EMBL" id="NTY59438.1"/>
    </source>
</evidence>
<dbReference type="PRINTS" id="PR00419">
    <property type="entry name" value="ADXRDTASE"/>
</dbReference>
<proteinExistence type="predicted"/>
<organism evidence="2 3">
    <name type="scientific">Mycolicibacterium sphagni</name>
    <dbReference type="NCBI Taxonomy" id="1786"/>
    <lineage>
        <taxon>Bacteria</taxon>
        <taxon>Bacillati</taxon>
        <taxon>Actinomycetota</taxon>
        <taxon>Actinomycetes</taxon>
        <taxon>Mycobacteriales</taxon>
        <taxon>Mycobacteriaceae</taxon>
        <taxon>Mycolicibacterium</taxon>
    </lineage>
</organism>
<dbReference type="SUPFAM" id="SSF51905">
    <property type="entry name" value="FAD/NAD(P)-binding domain"/>
    <property type="match status" value="1"/>
</dbReference>
<accession>A0ABX2JP43</accession>
<dbReference type="InterPro" id="IPR002937">
    <property type="entry name" value="Amino_oxidase"/>
</dbReference>
<dbReference type="InterPro" id="IPR017046">
    <property type="entry name" value="Prenylcysteine_Oxase1"/>
</dbReference>
<dbReference type="PANTHER" id="PTHR15944:SF0">
    <property type="entry name" value="PRENYLCYSTEINE LYASE DOMAIN-CONTAINING PROTEIN"/>
    <property type="match status" value="1"/>
</dbReference>
<keyword evidence="3" id="KW-1185">Reference proteome</keyword>
<dbReference type="RefSeq" id="WP_174397331.1">
    <property type="nucleotide sequence ID" value="NZ_VBSB01000005.1"/>
</dbReference>
<dbReference type="Gene3D" id="3.50.50.60">
    <property type="entry name" value="FAD/NAD(P)-binding domain"/>
    <property type="match status" value="1"/>
</dbReference>
<protein>
    <submittedName>
        <fullName evidence="2">FAD-dependent oxidoreductase</fullName>
    </submittedName>
</protein>
<sequence length="416" mass="46558">MKIAIVGGGVAGLTAAHRLRAKGYHDITVYERGASVGGKVCSYVHDGRAYELGALWSSPRYRIIGELAEQVGATRRADRLPAVLDHATTSTYARYLRNHYRLRDVGTAFVKLARTFLRYPVIRKPTLAGIPAAVCDDFDRFAGREGFQILADVSASFFTGCGYLQNDRVPAIYLMKMMHLFIDVLIVDVLGLKNTRIDIFDNGWQELWKAIAKDFDVRCSSTITQISRHTENGLTTTAITADDAAEVYDRLILASPLDTSHLFLDLRPDEHELFAKIQTHRYKVTLIEATSLPHASVVDHVPRTMAGHVNLIARQHRDADVFTIYQQIEDVVSEDDATALLFEDIAAMGVRDATVIAAKTWNYFPHVSTDDIRAGFYESMSALQGRYGTYYVGSVMNMETVEHTAQFSSELVDRYF</sequence>
<dbReference type="Gene3D" id="3.30.70.1990">
    <property type="match status" value="1"/>
</dbReference>
<reference evidence="2 3" key="1">
    <citation type="submission" date="2019-05" db="EMBL/GenBank/DDBJ databases">
        <title>Mycolicibacterium sphagni ENV482 genome assembly.</title>
        <authorList>
            <person name="Chen W."/>
            <person name="Faulkner N.W."/>
            <person name="Hyman M.R."/>
        </authorList>
    </citation>
    <scope>NUCLEOTIDE SEQUENCE [LARGE SCALE GENOMIC DNA]</scope>
    <source>
        <strain evidence="2 3">ENV482</strain>
    </source>
</reference>
<name>A0ABX2JP43_9MYCO</name>
<evidence type="ECO:0000259" key="1">
    <source>
        <dbReference type="Pfam" id="PF01593"/>
    </source>
</evidence>
<dbReference type="PANTHER" id="PTHR15944">
    <property type="entry name" value="FARNESYLCYSTEINE LYASE"/>
    <property type="match status" value="1"/>
</dbReference>